<dbReference type="PROSITE" id="PS50404">
    <property type="entry name" value="GST_NTER"/>
    <property type="match status" value="1"/>
</dbReference>
<dbReference type="Pfam" id="PF13417">
    <property type="entry name" value="GST_N_3"/>
    <property type="match status" value="1"/>
</dbReference>
<keyword evidence="3" id="KW-1185">Reference proteome</keyword>
<dbReference type="Proteomes" id="UP001209713">
    <property type="component" value="Unassembled WGS sequence"/>
</dbReference>
<dbReference type="EMBL" id="JAOVZB010000004">
    <property type="protein sequence ID" value="MCV2403344.1"/>
    <property type="molecule type" value="Genomic_DNA"/>
</dbReference>
<dbReference type="SUPFAM" id="SSF52833">
    <property type="entry name" value="Thioredoxin-like"/>
    <property type="match status" value="1"/>
</dbReference>
<feature type="domain" description="GST N-terminal" evidence="1">
    <location>
        <begin position="43"/>
        <end position="124"/>
    </location>
</feature>
<dbReference type="InterPro" id="IPR004045">
    <property type="entry name" value="Glutathione_S-Trfase_N"/>
</dbReference>
<sequence>MKFFIQFIRNLLGYTIIIVDFLTRGQKLKRSPEQQLEVNEQLKSLSLYQFSACPFCTKTRRAMHKLNLPIEKRNASIGSSYRMELLEGGGKLKVPCLRIEENNKVSWLYESSDIITYLEKRFER</sequence>
<dbReference type="InterPro" id="IPR036249">
    <property type="entry name" value="Thioredoxin-like_sf"/>
</dbReference>
<accession>A0ABT2YTX2</accession>
<name>A0ABT2YTX2_9GAMM</name>
<evidence type="ECO:0000259" key="1">
    <source>
        <dbReference type="PROSITE" id="PS50404"/>
    </source>
</evidence>
<dbReference type="PROSITE" id="PS51354">
    <property type="entry name" value="GLUTAREDOXIN_2"/>
    <property type="match status" value="1"/>
</dbReference>
<organism evidence="2 3">
    <name type="scientific">Marinomonas sargassi</name>
    <dbReference type="NCBI Taxonomy" id="2984494"/>
    <lineage>
        <taxon>Bacteria</taxon>
        <taxon>Pseudomonadati</taxon>
        <taxon>Pseudomonadota</taxon>
        <taxon>Gammaproteobacteria</taxon>
        <taxon>Oceanospirillales</taxon>
        <taxon>Oceanospirillaceae</taxon>
        <taxon>Marinomonas</taxon>
    </lineage>
</organism>
<dbReference type="RefSeq" id="WP_263530717.1">
    <property type="nucleotide sequence ID" value="NZ_JAOVZB010000004.1"/>
</dbReference>
<protein>
    <submittedName>
        <fullName evidence="2">Glutathione S-transferase N-terminal domain-containing protein</fullName>
    </submittedName>
</protein>
<gene>
    <name evidence="2" type="ORF">OFY17_10670</name>
</gene>
<evidence type="ECO:0000313" key="2">
    <source>
        <dbReference type="EMBL" id="MCV2403344.1"/>
    </source>
</evidence>
<proteinExistence type="predicted"/>
<evidence type="ECO:0000313" key="3">
    <source>
        <dbReference type="Proteomes" id="UP001209713"/>
    </source>
</evidence>
<comment type="caution">
    <text evidence="2">The sequence shown here is derived from an EMBL/GenBank/DDBJ whole genome shotgun (WGS) entry which is preliminary data.</text>
</comment>
<reference evidence="2 3" key="1">
    <citation type="submission" date="2022-10" db="EMBL/GenBank/DDBJ databases">
        <title>Marinomonas transparenta sp. nov. and Marinomonas sargassi sp. nov., isolated from marine alga (Sargassum natans (L.) Gaillon).</title>
        <authorList>
            <person name="Wang Y."/>
        </authorList>
    </citation>
    <scope>NUCLEOTIDE SEQUENCE [LARGE SCALE GENOMIC DNA]</scope>
    <source>
        <strain evidence="2 3">C2222</strain>
    </source>
</reference>
<dbReference type="Gene3D" id="3.40.30.10">
    <property type="entry name" value="Glutaredoxin"/>
    <property type="match status" value="1"/>
</dbReference>